<sequence>MTRENYILNNSNFPTIVMNSKELLKNLKEKARDYPVSDLIKVKYYFDREMKIVLKKYRENFVYSYFGLFYETLMEIKNKSESEIPTFDLDEVEIQKLNERIDFVSLELKTEKGREEIITLEKIVYPYLVFISKKPLHHLSLRFPGGNTIIEKKGIYFCPIRDAQENDLGICEFCCCKDYNEL</sequence>
<dbReference type="InterPro" id="IPR019215">
    <property type="entry name" value="DUF2115"/>
</dbReference>
<dbReference type="EMBL" id="JACDUK010000003">
    <property type="protein sequence ID" value="MBA2853536.1"/>
    <property type="molecule type" value="Genomic_DNA"/>
</dbReference>
<accession>A0A7J9P5W7</accession>
<dbReference type="Proteomes" id="UP000522365">
    <property type="component" value="Unassembled WGS sequence"/>
</dbReference>
<organism evidence="2 3">
    <name type="scientific">Methanococcus maripaludis</name>
    <name type="common">Methanococcus deltae</name>
    <dbReference type="NCBI Taxonomy" id="39152"/>
    <lineage>
        <taxon>Archaea</taxon>
        <taxon>Methanobacteriati</taxon>
        <taxon>Methanobacteriota</taxon>
        <taxon>Methanomada group</taxon>
        <taxon>Methanococci</taxon>
        <taxon>Methanococcales</taxon>
        <taxon>Methanococcaceae</taxon>
        <taxon>Methanococcus</taxon>
    </lineage>
</organism>
<dbReference type="Pfam" id="PF09888">
    <property type="entry name" value="DUF2115"/>
    <property type="match status" value="1"/>
</dbReference>
<dbReference type="HAMAP" id="MF_00763">
    <property type="entry name" value="UPF0305"/>
    <property type="match status" value="1"/>
</dbReference>
<reference evidence="2 3" key="1">
    <citation type="submission" date="2020-07" db="EMBL/GenBank/DDBJ databases">
        <title>Genomic Encyclopedia of Type Strains, Phase IV (KMG-V): Genome sequencing to study the core and pangenomes of soil and plant-associated prokaryotes.</title>
        <authorList>
            <person name="Whitman W."/>
        </authorList>
    </citation>
    <scope>NUCLEOTIDE SEQUENCE [LARGE SCALE GENOMIC DNA]</scope>
    <source>
        <strain evidence="2 3">S1</strain>
    </source>
</reference>
<dbReference type="NCBIfam" id="NF002174">
    <property type="entry name" value="PRK01022.1-1"/>
    <property type="match status" value="1"/>
</dbReference>
<evidence type="ECO:0000313" key="2">
    <source>
        <dbReference type="EMBL" id="MBA2853536.1"/>
    </source>
</evidence>
<evidence type="ECO:0000256" key="1">
    <source>
        <dbReference type="HAMAP-Rule" id="MF_00763"/>
    </source>
</evidence>
<comment type="caution">
    <text evidence="2">The sequence shown here is derived from an EMBL/GenBank/DDBJ whole genome shotgun (WGS) entry which is preliminary data.</text>
</comment>
<dbReference type="RefSeq" id="WP_258559244.1">
    <property type="nucleotide sequence ID" value="NZ_JACDUK010000003.1"/>
</dbReference>
<protein>
    <recommendedName>
        <fullName evidence="1">UPF0305 protein HNP89_001512</fullName>
    </recommendedName>
</protein>
<proteinExistence type="inferred from homology"/>
<name>A0A7J9P5W7_METMI</name>
<gene>
    <name evidence="2" type="ORF">HNP89_001512</name>
</gene>
<evidence type="ECO:0000313" key="3">
    <source>
        <dbReference type="Proteomes" id="UP000522365"/>
    </source>
</evidence>
<dbReference type="AlphaFoldDB" id="A0A7J9P5W7"/>
<comment type="similarity">
    <text evidence="1">Belongs to the UPF0305 family.</text>
</comment>